<evidence type="ECO:0000256" key="1">
    <source>
        <dbReference type="SAM" id="MobiDB-lite"/>
    </source>
</evidence>
<keyword evidence="3" id="KW-1185">Reference proteome</keyword>
<name>A0AAN8ZNF0_HALRR</name>
<accession>A0AAN8ZNF0</accession>
<dbReference type="Proteomes" id="UP001381693">
    <property type="component" value="Unassembled WGS sequence"/>
</dbReference>
<comment type="caution">
    <text evidence="2">The sequence shown here is derived from an EMBL/GenBank/DDBJ whole genome shotgun (WGS) entry which is preliminary data.</text>
</comment>
<sequence>MEGNGGGFMTNKGEPKQEISKQEIYDNRNQNRLPELDTQMDFINASDAVLCMARLPYGILAIHRTASDAFMISICVSS</sequence>
<organism evidence="2 3">
    <name type="scientific">Halocaridina rubra</name>
    <name type="common">Hawaiian red shrimp</name>
    <dbReference type="NCBI Taxonomy" id="373956"/>
    <lineage>
        <taxon>Eukaryota</taxon>
        <taxon>Metazoa</taxon>
        <taxon>Ecdysozoa</taxon>
        <taxon>Arthropoda</taxon>
        <taxon>Crustacea</taxon>
        <taxon>Multicrustacea</taxon>
        <taxon>Malacostraca</taxon>
        <taxon>Eumalacostraca</taxon>
        <taxon>Eucarida</taxon>
        <taxon>Decapoda</taxon>
        <taxon>Pleocyemata</taxon>
        <taxon>Caridea</taxon>
        <taxon>Atyoidea</taxon>
        <taxon>Atyidae</taxon>
        <taxon>Halocaridina</taxon>
    </lineage>
</organism>
<dbReference type="EMBL" id="JAXCGZ010023815">
    <property type="protein sequence ID" value="KAK7005568.1"/>
    <property type="molecule type" value="Genomic_DNA"/>
</dbReference>
<protein>
    <submittedName>
        <fullName evidence="2">Uncharacterized protein</fullName>
    </submittedName>
</protein>
<evidence type="ECO:0000313" key="3">
    <source>
        <dbReference type="Proteomes" id="UP001381693"/>
    </source>
</evidence>
<gene>
    <name evidence="2" type="ORF">SK128_024712</name>
</gene>
<feature type="region of interest" description="Disordered" evidence="1">
    <location>
        <begin position="1"/>
        <end position="30"/>
    </location>
</feature>
<reference evidence="2 3" key="1">
    <citation type="submission" date="2023-11" db="EMBL/GenBank/DDBJ databases">
        <title>Halocaridina rubra genome assembly.</title>
        <authorList>
            <person name="Smith C."/>
        </authorList>
    </citation>
    <scope>NUCLEOTIDE SEQUENCE [LARGE SCALE GENOMIC DNA]</scope>
    <source>
        <strain evidence="2">EP-1</strain>
        <tissue evidence="2">Whole</tissue>
    </source>
</reference>
<feature type="compositionally biased region" description="Basic and acidic residues" evidence="1">
    <location>
        <begin position="13"/>
        <end position="26"/>
    </location>
</feature>
<evidence type="ECO:0000313" key="2">
    <source>
        <dbReference type="EMBL" id="KAK7005568.1"/>
    </source>
</evidence>
<dbReference type="AlphaFoldDB" id="A0AAN8ZNF0"/>
<proteinExistence type="predicted"/>